<evidence type="ECO:0000259" key="4">
    <source>
        <dbReference type="PROSITE" id="PS50196"/>
    </source>
</evidence>
<feature type="region of interest" description="Disordered" evidence="3">
    <location>
        <begin position="979"/>
        <end position="1071"/>
    </location>
</feature>
<feature type="region of interest" description="Disordered" evidence="3">
    <location>
        <begin position="120"/>
        <end position="170"/>
    </location>
</feature>
<evidence type="ECO:0000256" key="3">
    <source>
        <dbReference type="SAM" id="MobiDB-lite"/>
    </source>
</evidence>
<keyword evidence="2" id="KW-0509">mRNA transport</keyword>
<name>A0A0C4E072_MAGP6</name>
<comment type="subcellular location">
    <subcellularLocation>
        <location evidence="1">Nucleus</location>
        <location evidence="1">Nuclear pore complex</location>
    </subcellularLocation>
</comment>
<reference evidence="6" key="5">
    <citation type="submission" date="2015-06" db="UniProtKB">
        <authorList>
            <consortium name="EnsemblFungi"/>
        </authorList>
    </citation>
    <scope>IDENTIFICATION</scope>
    <source>
        <strain evidence="6">ATCC 64411</strain>
    </source>
</reference>
<dbReference type="SMART" id="SM00160">
    <property type="entry name" value="RanBD"/>
    <property type="match status" value="1"/>
</dbReference>
<dbReference type="GO" id="GO:0005643">
    <property type="term" value="C:nuclear pore"/>
    <property type="evidence" value="ECO:0007669"/>
    <property type="project" value="UniProtKB-SubCell"/>
</dbReference>
<protein>
    <submittedName>
        <fullName evidence="5">Nuclear envelope pore membrane protein POM 121</fullName>
    </submittedName>
</protein>
<feature type="region of interest" description="Disordered" evidence="3">
    <location>
        <begin position="1252"/>
        <end position="1275"/>
    </location>
</feature>
<feature type="compositionally biased region" description="Basic and acidic residues" evidence="3">
    <location>
        <begin position="559"/>
        <end position="576"/>
    </location>
</feature>
<proteinExistence type="predicted"/>
<dbReference type="CDD" id="cd13170">
    <property type="entry name" value="RanBD_NUP50"/>
    <property type="match status" value="1"/>
</dbReference>
<feature type="compositionally biased region" description="Gly residues" evidence="3">
    <location>
        <begin position="1125"/>
        <end position="1137"/>
    </location>
</feature>
<feature type="compositionally biased region" description="Polar residues" evidence="3">
    <location>
        <begin position="749"/>
        <end position="769"/>
    </location>
</feature>
<feature type="region of interest" description="Disordered" evidence="3">
    <location>
        <begin position="685"/>
        <end position="943"/>
    </location>
</feature>
<feature type="compositionally biased region" description="Polar residues" evidence="3">
    <location>
        <begin position="692"/>
        <end position="719"/>
    </location>
</feature>
<feature type="compositionally biased region" description="Low complexity" evidence="3">
    <location>
        <begin position="430"/>
        <end position="445"/>
    </location>
</feature>
<keyword evidence="2" id="KW-0539">Nucleus</keyword>
<reference evidence="7" key="1">
    <citation type="submission" date="2010-05" db="EMBL/GenBank/DDBJ databases">
        <title>The genome sequence of Magnaporthe poae strain ATCC 64411.</title>
        <authorList>
            <person name="Ma L.-J."/>
            <person name="Dead R."/>
            <person name="Young S."/>
            <person name="Zeng Q."/>
            <person name="Koehrsen M."/>
            <person name="Alvarado L."/>
            <person name="Berlin A."/>
            <person name="Chapman S.B."/>
            <person name="Chen Z."/>
            <person name="Freedman E."/>
            <person name="Gellesch M."/>
            <person name="Goldberg J."/>
            <person name="Griggs A."/>
            <person name="Gujja S."/>
            <person name="Heilman E.R."/>
            <person name="Heiman D."/>
            <person name="Hepburn T."/>
            <person name="Howarth C."/>
            <person name="Jen D."/>
            <person name="Larson L."/>
            <person name="Mehta T."/>
            <person name="Neiman D."/>
            <person name="Pearson M."/>
            <person name="Roberts A."/>
            <person name="Saif S."/>
            <person name="Shea T."/>
            <person name="Shenoy N."/>
            <person name="Sisk P."/>
            <person name="Stolte C."/>
            <person name="Sykes S."/>
            <person name="Walk T."/>
            <person name="White J."/>
            <person name="Yandava C."/>
            <person name="Haas B."/>
            <person name="Nusbaum C."/>
            <person name="Birren B."/>
        </authorList>
    </citation>
    <scope>NUCLEOTIDE SEQUENCE [LARGE SCALE GENOMIC DNA]</scope>
    <source>
        <strain evidence="7">ATCC 64411 / 73-15</strain>
    </source>
</reference>
<dbReference type="InterPro" id="IPR011993">
    <property type="entry name" value="PH-like_dom_sf"/>
</dbReference>
<organism evidence="6 7">
    <name type="scientific">Magnaporthiopsis poae (strain ATCC 64411 / 73-15)</name>
    <name type="common">Kentucky bluegrass fungus</name>
    <name type="synonym">Magnaporthe poae</name>
    <dbReference type="NCBI Taxonomy" id="644358"/>
    <lineage>
        <taxon>Eukaryota</taxon>
        <taxon>Fungi</taxon>
        <taxon>Dikarya</taxon>
        <taxon>Ascomycota</taxon>
        <taxon>Pezizomycotina</taxon>
        <taxon>Sordariomycetes</taxon>
        <taxon>Sordariomycetidae</taxon>
        <taxon>Magnaporthales</taxon>
        <taxon>Magnaporthaceae</taxon>
        <taxon>Magnaporthiopsis</taxon>
    </lineage>
</organism>
<feature type="compositionally biased region" description="Polar residues" evidence="3">
    <location>
        <begin position="417"/>
        <end position="426"/>
    </location>
</feature>
<dbReference type="EnsemblFungi" id="MAPG_05740T0">
    <property type="protein sequence ID" value="MAPG_05740T0"/>
    <property type="gene ID" value="MAPG_05740"/>
</dbReference>
<feature type="compositionally biased region" description="Acidic residues" evidence="3">
    <location>
        <begin position="486"/>
        <end position="499"/>
    </location>
</feature>
<reference evidence="5" key="3">
    <citation type="submission" date="2011-03" db="EMBL/GenBank/DDBJ databases">
        <title>Annotation of Magnaporthe poae ATCC 64411.</title>
        <authorList>
            <person name="Ma L.-J."/>
            <person name="Dead R."/>
            <person name="Young S.K."/>
            <person name="Zeng Q."/>
            <person name="Gargeya S."/>
            <person name="Fitzgerald M."/>
            <person name="Haas B."/>
            <person name="Abouelleil A."/>
            <person name="Alvarado L."/>
            <person name="Arachchi H.M."/>
            <person name="Berlin A."/>
            <person name="Brown A."/>
            <person name="Chapman S.B."/>
            <person name="Chen Z."/>
            <person name="Dunbar C."/>
            <person name="Freedman E."/>
            <person name="Gearin G."/>
            <person name="Gellesch M."/>
            <person name="Goldberg J."/>
            <person name="Griggs A."/>
            <person name="Gujja S."/>
            <person name="Heiman D."/>
            <person name="Howarth C."/>
            <person name="Larson L."/>
            <person name="Lui A."/>
            <person name="MacDonald P.J.P."/>
            <person name="Mehta T."/>
            <person name="Montmayeur A."/>
            <person name="Murphy C."/>
            <person name="Neiman D."/>
            <person name="Pearson M."/>
            <person name="Priest M."/>
            <person name="Roberts A."/>
            <person name="Saif S."/>
            <person name="Shea T."/>
            <person name="Shenoy N."/>
            <person name="Sisk P."/>
            <person name="Stolte C."/>
            <person name="Sykes S."/>
            <person name="Yandava C."/>
            <person name="Wortman J."/>
            <person name="Nusbaum C."/>
            <person name="Birren B."/>
        </authorList>
    </citation>
    <scope>NUCLEOTIDE SEQUENCE</scope>
    <source>
        <strain evidence="5">ATCC 64411</strain>
    </source>
</reference>
<dbReference type="Pfam" id="PF13634">
    <property type="entry name" value="Nucleoporin_FG"/>
    <property type="match status" value="3"/>
</dbReference>
<feature type="compositionally biased region" description="Low complexity" evidence="3">
    <location>
        <begin position="861"/>
        <end position="872"/>
    </location>
</feature>
<feature type="region of interest" description="Disordered" evidence="3">
    <location>
        <begin position="295"/>
        <end position="400"/>
    </location>
</feature>
<dbReference type="OrthoDB" id="10249382at2759"/>
<feature type="region of interest" description="Disordered" evidence="3">
    <location>
        <begin position="1112"/>
        <end position="1147"/>
    </location>
</feature>
<reference evidence="6" key="4">
    <citation type="journal article" date="2015" name="G3 (Bethesda)">
        <title>Genome sequences of three phytopathogenic species of the Magnaporthaceae family of fungi.</title>
        <authorList>
            <person name="Okagaki L.H."/>
            <person name="Nunes C.C."/>
            <person name="Sailsbery J."/>
            <person name="Clay B."/>
            <person name="Brown D."/>
            <person name="John T."/>
            <person name="Oh Y."/>
            <person name="Young N."/>
            <person name="Fitzgerald M."/>
            <person name="Haas B.J."/>
            <person name="Zeng Q."/>
            <person name="Young S."/>
            <person name="Adiconis X."/>
            <person name="Fan L."/>
            <person name="Levin J.Z."/>
            <person name="Mitchell T.K."/>
            <person name="Okubara P.A."/>
            <person name="Farman M.L."/>
            <person name="Kohn L.M."/>
            <person name="Birren B."/>
            <person name="Ma L.-J."/>
            <person name="Dean R.A."/>
        </authorList>
    </citation>
    <scope>NUCLEOTIDE SEQUENCE</scope>
    <source>
        <strain evidence="6">ATCC 64411 / 73-15</strain>
    </source>
</reference>
<dbReference type="PANTHER" id="PTHR38697:SF1">
    <property type="entry name" value="NUCLEAR PORE COMPLEX PROTEIN SIMILAR TO S. CEREVISIAE NUP2 (EUROFUNG)"/>
    <property type="match status" value="1"/>
</dbReference>
<dbReference type="PROSITE" id="PS50196">
    <property type="entry name" value="RANBD1"/>
    <property type="match status" value="1"/>
</dbReference>
<dbReference type="STRING" id="644358.A0A0C4E072"/>
<feature type="compositionally biased region" description="Basic and acidic residues" evidence="3">
    <location>
        <begin position="374"/>
        <end position="383"/>
    </location>
</feature>
<feature type="region of interest" description="Disordered" evidence="3">
    <location>
        <begin position="22"/>
        <end position="102"/>
    </location>
</feature>
<dbReference type="OMA" id="AFGNMFS"/>
<evidence type="ECO:0000256" key="2">
    <source>
        <dbReference type="ARBA" id="ARBA00023132"/>
    </source>
</evidence>
<keyword evidence="2" id="KW-0811">Translocation</keyword>
<evidence type="ECO:0000313" key="5">
    <source>
        <dbReference type="EMBL" id="KLU86728.1"/>
    </source>
</evidence>
<dbReference type="SUPFAM" id="SSF50729">
    <property type="entry name" value="PH domain-like"/>
    <property type="match status" value="1"/>
</dbReference>
<feature type="compositionally biased region" description="Low complexity" evidence="3">
    <location>
        <begin position="1013"/>
        <end position="1031"/>
    </location>
</feature>
<feature type="compositionally biased region" description="Polar residues" evidence="3">
    <location>
        <begin position="924"/>
        <end position="940"/>
    </location>
</feature>
<feature type="compositionally biased region" description="Low complexity" evidence="3">
    <location>
        <begin position="500"/>
        <end position="513"/>
    </location>
</feature>
<feature type="domain" description="RanBD1" evidence="4">
    <location>
        <begin position="1235"/>
        <end position="1368"/>
    </location>
</feature>
<dbReference type="Proteomes" id="UP000011715">
    <property type="component" value="Unassembled WGS sequence"/>
</dbReference>
<evidence type="ECO:0000256" key="1">
    <source>
        <dbReference type="ARBA" id="ARBA00004567"/>
    </source>
</evidence>
<accession>A0A0C4E072</accession>
<sequence>MATPDKRQSGWWGSISGGIFSSAVKRRNEPEPQPERLPPIPAHRLPALENGTHRDTPRPRVKFQQQRPESPESPVVRASTSQMAGRKIHERPQGPSSKLSTSTVKATNFSAAAASPRPMFRASIAPDGGRFTFTPRRGTPKPFKESLHPSAGTPGLDARASTSESIGRGMSRIPPSELFAMKIPEPPANLSGEELARRVPKNPNRVGSIYADEYLADLCPKEFTEAQRKQFFCILDLRRLKYVSDDIYLKKDWRFNILNFAKEYEKSRSLIMLRYGLYEFKSIKPSQEVVSKWKADHGIPEDEADTAPAPSHETTRMNGTEGILSRGTGKRKASEEPNKSTLTFAPSQGKRARGEREPLTETATPALNKGNKKRLADDHDDAAPSKLHKATAPSPAKTPSATKKFFEQVANSKPAGLTSSSNTFQMSVEPPSASKPKSSAFSASATRSIFENSVKSPASKLSAPSPNIFGHLSDTGSAQVSGAENDAGDEGDSGDESEPQDASQSDDPSAAASGSVATPQPAAALFGAKKSGSAAAFPSSTESSDAGDASATGPSIFDRITRGEDGKPKRLLDSTESHAPTPAASEIERPASPIKDQRPLVGDQTWTAGTPIKFGTAQPAASAPADSTTAAPKLFSFGAKPSSDDAANSAPKFGQTPTAAAPSLFGSQANVSGALFGKSAATTGLGEKKSDVAQTSQPSSLFGGSSTALSGLKPSSSTEVAPIKSESDDKAPADKSAAPAHPMFGAVPGQTSTPTFGLTPGSKTKSLFDSGSKPLFGADPNAPSDSKPSFGAAPKTEAPKSLFGAAKPDNATKPLFGAAAKADEPSQPKLLFGASKPDEAPKPLFGGTPKPDEAPKPLFGATPAASAPAAKPLFGSGTGQESSTPTLGLGAPKSSAKPSLIFGSGSQPVESKSLFGSAPAGANATPTFSFGSNGASSTPASKPLFGAGAATGSTTLFGNSTPAVDGAKDSAAPATKSLFGGSTTGAAPQATPTFSFGSTATTTEAPKPQSTLFGTSAAAPAPTPSFSFGSTQNGSTTPSLSFGGGATQNGNSTPSFTFGTSQTTTQPNEPNGSILFGSGTVSAPGSFAFGGSGDKSFNNPFASGSDGGASVSFNFGGPPSQPAGNGSGGMFSFGGGSSAASNGASTPVFSFGGGAAPDQGNAAAPIFNLAPPMGGTSTGTNTPFTLGGASSLATTPAQGTPEPAAADRSEQEGNKADDADEEKQAQINLTEGGPGEEDEDVVFEVRGKALKLCSGGDSDDENGGKKKDKSPWKTMGVGPVRLLKHKTTGVVRILLRGEPRGNIVMNKALLADFSYKTEKGDKYVKVPTASDSGSGLETWMLQVKDAVKGKALAAALEQHKVKSEPTDK</sequence>
<reference evidence="5" key="2">
    <citation type="submission" date="2010-05" db="EMBL/GenBank/DDBJ databases">
        <title>The Genome Sequence of Magnaporthe poae strain ATCC 64411.</title>
        <authorList>
            <consortium name="The Broad Institute Genome Sequencing Platform"/>
            <consortium name="Broad Institute Genome Sequencing Center for Infectious Disease"/>
            <person name="Ma L.-J."/>
            <person name="Dead R."/>
            <person name="Young S."/>
            <person name="Zeng Q."/>
            <person name="Koehrsen M."/>
            <person name="Alvarado L."/>
            <person name="Berlin A."/>
            <person name="Chapman S.B."/>
            <person name="Chen Z."/>
            <person name="Freedman E."/>
            <person name="Gellesch M."/>
            <person name="Goldberg J."/>
            <person name="Griggs A."/>
            <person name="Gujja S."/>
            <person name="Heilman E.R."/>
            <person name="Heiman D."/>
            <person name="Hepburn T."/>
            <person name="Howarth C."/>
            <person name="Jen D."/>
            <person name="Larson L."/>
            <person name="Mehta T."/>
            <person name="Neiman D."/>
            <person name="Pearson M."/>
            <person name="Roberts A."/>
            <person name="Saif S."/>
            <person name="Shea T."/>
            <person name="Shenoy N."/>
            <person name="Sisk P."/>
            <person name="Stolte C."/>
            <person name="Sykes S."/>
            <person name="Walk T."/>
            <person name="White J."/>
            <person name="Yandava C."/>
            <person name="Haas B."/>
            <person name="Nusbaum C."/>
            <person name="Birren B."/>
        </authorList>
    </citation>
    <scope>NUCLEOTIDE SEQUENCE</scope>
    <source>
        <strain evidence="5">ATCC 64411</strain>
    </source>
</reference>
<feature type="region of interest" description="Disordered" evidence="3">
    <location>
        <begin position="413"/>
        <end position="664"/>
    </location>
</feature>
<keyword evidence="2" id="KW-0906">Nuclear pore complex</keyword>
<keyword evidence="2" id="KW-0813">Transport</keyword>
<dbReference type="EMBL" id="ADBL01001371">
    <property type="status" value="NOT_ANNOTATED_CDS"/>
    <property type="molecule type" value="Genomic_DNA"/>
</dbReference>
<feature type="compositionally biased region" description="Basic and acidic residues" evidence="3">
    <location>
        <begin position="1205"/>
        <end position="1217"/>
    </location>
</feature>
<dbReference type="PANTHER" id="PTHR38697">
    <property type="entry name" value="NUCLEAR PORE COMPLEX PROTEIN SIMILAR TO S. CEREVISIAE NUP2 (EUROFUNG)"/>
    <property type="match status" value="1"/>
</dbReference>
<dbReference type="InterPro" id="IPR025574">
    <property type="entry name" value="Nucleoporin_FG_rpt"/>
</dbReference>
<feature type="compositionally biased region" description="Low complexity" evidence="3">
    <location>
        <begin position="453"/>
        <end position="466"/>
    </location>
</feature>
<dbReference type="VEuPathDB" id="FungiDB:MAPG_05740"/>
<keyword evidence="2" id="KW-0653">Protein transport</keyword>
<dbReference type="Gene3D" id="2.30.29.30">
    <property type="entry name" value="Pleckstrin-homology domain (PH domain)/Phosphotyrosine-binding domain (PTB)"/>
    <property type="match status" value="1"/>
</dbReference>
<dbReference type="eggNOG" id="KOG0866">
    <property type="taxonomic scope" value="Eukaryota"/>
</dbReference>
<feature type="region of interest" description="Disordered" evidence="3">
    <location>
        <begin position="1173"/>
        <end position="1238"/>
    </location>
</feature>
<gene>
    <name evidence="5" type="ORF">MAPG_05740</name>
</gene>
<dbReference type="EMBL" id="GL876969">
    <property type="protein sequence ID" value="KLU86728.1"/>
    <property type="molecule type" value="Genomic_DNA"/>
</dbReference>
<feature type="compositionally biased region" description="Low complexity" evidence="3">
    <location>
        <begin position="390"/>
        <end position="400"/>
    </location>
</feature>
<dbReference type="InterPro" id="IPR000156">
    <property type="entry name" value="Ran_bind_dom"/>
</dbReference>
<evidence type="ECO:0000313" key="7">
    <source>
        <dbReference type="Proteomes" id="UP000011715"/>
    </source>
</evidence>
<dbReference type="InterPro" id="IPR053074">
    <property type="entry name" value="NPC_Nucleoporin"/>
</dbReference>
<feature type="compositionally biased region" description="Basic and acidic residues" evidence="3">
    <location>
        <begin position="1262"/>
        <end position="1271"/>
    </location>
</feature>
<feature type="compositionally biased region" description="Low complexity" evidence="3">
    <location>
        <begin position="1053"/>
        <end position="1067"/>
    </location>
</feature>
<evidence type="ECO:0000313" key="6">
    <source>
        <dbReference type="EnsemblFungi" id="MAPG_05740T0"/>
    </source>
</evidence>
<feature type="compositionally biased region" description="Polar residues" evidence="3">
    <location>
        <begin position="980"/>
        <end position="1012"/>
    </location>
</feature>
<feature type="compositionally biased region" description="Low complexity" evidence="3">
    <location>
        <begin position="616"/>
        <end position="632"/>
    </location>
</feature>
<keyword evidence="7" id="KW-1185">Reference proteome</keyword>
<dbReference type="Pfam" id="PF00638">
    <property type="entry name" value="Ran_BP1"/>
    <property type="match status" value="1"/>
</dbReference>